<keyword evidence="11" id="KW-1185">Reference proteome</keyword>
<organism evidence="10 11">
    <name type="scientific">Granulicella arctica</name>
    <dbReference type="NCBI Taxonomy" id="940613"/>
    <lineage>
        <taxon>Bacteria</taxon>
        <taxon>Pseudomonadati</taxon>
        <taxon>Acidobacteriota</taxon>
        <taxon>Terriglobia</taxon>
        <taxon>Terriglobales</taxon>
        <taxon>Acidobacteriaceae</taxon>
        <taxon>Granulicella</taxon>
    </lineage>
</organism>
<dbReference type="Gene3D" id="3.40.50.2300">
    <property type="match status" value="1"/>
</dbReference>
<gene>
    <name evidence="10" type="ORF">HDF17_000092</name>
</gene>
<dbReference type="InterPro" id="IPR011006">
    <property type="entry name" value="CheY-like_superfamily"/>
</dbReference>
<sequence>MGIIVVIEDDVRIQKTLTRLFEGEHYEVHILHDGTTAKEATREPGVEAVVLDLMLPKISGREICRSIKEQQPNLPVVILSAVSEVADKVLLLELGADDYMTKPFSPRELLARVQAAIRRCSRMNAMSTKPTFLKGFGDVSVDVEQMEVMRGGRPVTLTAQEFKLLRYLLENPMRVISRQQLLTEVWGYESYPTTRTVDNQILKLRQKLEPNPTEPRYLRTIHGAGYKFVPEG</sequence>
<evidence type="ECO:0000256" key="6">
    <source>
        <dbReference type="PROSITE-ProRule" id="PRU00169"/>
    </source>
</evidence>
<dbReference type="CDD" id="cd17574">
    <property type="entry name" value="REC_OmpR"/>
    <property type="match status" value="1"/>
</dbReference>
<comment type="function">
    <text evidence="5">This protein is a positive regulator for the phosphate regulon. Transcription of this operon is positively regulated by PhoB and PhoR when phosphate is limited.</text>
</comment>
<feature type="DNA-binding region" description="OmpR/PhoB-type" evidence="7">
    <location>
        <begin position="131"/>
        <end position="230"/>
    </location>
</feature>
<reference evidence="10 11" key="1">
    <citation type="submission" date="2020-07" db="EMBL/GenBank/DDBJ databases">
        <title>Genomic Encyclopedia of Type Strains, Phase IV (KMG-V): Genome sequencing to study the core and pangenomes of soil and plant-associated prokaryotes.</title>
        <authorList>
            <person name="Whitman W."/>
        </authorList>
    </citation>
    <scope>NUCLEOTIDE SEQUENCE [LARGE SCALE GENOMIC DNA]</scope>
    <source>
        <strain evidence="10 11">X4EP2</strain>
    </source>
</reference>
<evidence type="ECO:0000259" key="8">
    <source>
        <dbReference type="PROSITE" id="PS50110"/>
    </source>
</evidence>
<feature type="domain" description="Response regulatory" evidence="8">
    <location>
        <begin position="3"/>
        <end position="117"/>
    </location>
</feature>
<evidence type="ECO:0000256" key="4">
    <source>
        <dbReference type="ARBA" id="ARBA00023125"/>
    </source>
</evidence>
<dbReference type="FunFam" id="1.10.10.10:FF:000018">
    <property type="entry name" value="DNA-binding response regulator ResD"/>
    <property type="match status" value="1"/>
</dbReference>
<evidence type="ECO:0000256" key="2">
    <source>
        <dbReference type="ARBA" id="ARBA00022553"/>
    </source>
</evidence>
<protein>
    <recommendedName>
        <fullName evidence="1">Phosphate regulon transcriptional regulatory protein PhoB</fullName>
    </recommendedName>
</protein>
<evidence type="ECO:0000256" key="7">
    <source>
        <dbReference type="PROSITE-ProRule" id="PRU01091"/>
    </source>
</evidence>
<dbReference type="SUPFAM" id="SSF46894">
    <property type="entry name" value="C-terminal effector domain of the bipartite response regulators"/>
    <property type="match status" value="1"/>
</dbReference>
<evidence type="ECO:0000259" key="9">
    <source>
        <dbReference type="PROSITE" id="PS51755"/>
    </source>
</evidence>
<accession>A0A7Y9PDP0</accession>
<evidence type="ECO:0000313" key="11">
    <source>
        <dbReference type="Proteomes" id="UP000589520"/>
    </source>
</evidence>
<feature type="domain" description="OmpR/PhoB-type" evidence="9">
    <location>
        <begin position="131"/>
        <end position="230"/>
    </location>
</feature>
<evidence type="ECO:0000256" key="1">
    <source>
        <dbReference type="ARBA" id="ARBA00013332"/>
    </source>
</evidence>
<dbReference type="SMART" id="SM00862">
    <property type="entry name" value="Trans_reg_C"/>
    <property type="match status" value="1"/>
</dbReference>
<evidence type="ECO:0000256" key="3">
    <source>
        <dbReference type="ARBA" id="ARBA00023012"/>
    </source>
</evidence>
<name>A0A7Y9PDP0_9BACT</name>
<dbReference type="InterPro" id="IPR036388">
    <property type="entry name" value="WH-like_DNA-bd_sf"/>
</dbReference>
<keyword evidence="3" id="KW-0902">Two-component regulatory system</keyword>
<dbReference type="PANTHER" id="PTHR48111:SF40">
    <property type="entry name" value="PHOSPHATE REGULON TRANSCRIPTIONAL REGULATORY PROTEIN PHOB"/>
    <property type="match status" value="1"/>
</dbReference>
<dbReference type="PROSITE" id="PS50110">
    <property type="entry name" value="RESPONSE_REGULATORY"/>
    <property type="match status" value="1"/>
</dbReference>
<dbReference type="InterPro" id="IPR039420">
    <property type="entry name" value="WalR-like"/>
</dbReference>
<dbReference type="SUPFAM" id="SSF52172">
    <property type="entry name" value="CheY-like"/>
    <property type="match status" value="1"/>
</dbReference>
<dbReference type="GO" id="GO:0032993">
    <property type="term" value="C:protein-DNA complex"/>
    <property type="evidence" value="ECO:0007669"/>
    <property type="project" value="TreeGrafter"/>
</dbReference>
<dbReference type="GO" id="GO:0000156">
    <property type="term" value="F:phosphorelay response regulator activity"/>
    <property type="evidence" value="ECO:0007669"/>
    <property type="project" value="TreeGrafter"/>
</dbReference>
<dbReference type="PANTHER" id="PTHR48111">
    <property type="entry name" value="REGULATOR OF RPOS"/>
    <property type="match status" value="1"/>
</dbReference>
<dbReference type="InterPro" id="IPR001789">
    <property type="entry name" value="Sig_transdc_resp-reg_receiver"/>
</dbReference>
<keyword evidence="2 6" id="KW-0597">Phosphoprotein</keyword>
<dbReference type="SMART" id="SM00448">
    <property type="entry name" value="REC"/>
    <property type="match status" value="1"/>
</dbReference>
<dbReference type="PROSITE" id="PS51755">
    <property type="entry name" value="OMPR_PHOB"/>
    <property type="match status" value="1"/>
</dbReference>
<proteinExistence type="predicted"/>
<dbReference type="Pfam" id="PF00486">
    <property type="entry name" value="Trans_reg_C"/>
    <property type="match status" value="1"/>
</dbReference>
<keyword evidence="4 7" id="KW-0238">DNA-binding</keyword>
<dbReference type="Pfam" id="PF00072">
    <property type="entry name" value="Response_reg"/>
    <property type="match status" value="1"/>
</dbReference>
<evidence type="ECO:0000313" key="10">
    <source>
        <dbReference type="EMBL" id="NYF77805.1"/>
    </source>
</evidence>
<dbReference type="GO" id="GO:0000976">
    <property type="term" value="F:transcription cis-regulatory region binding"/>
    <property type="evidence" value="ECO:0007669"/>
    <property type="project" value="TreeGrafter"/>
</dbReference>
<dbReference type="GO" id="GO:0005829">
    <property type="term" value="C:cytosol"/>
    <property type="evidence" value="ECO:0007669"/>
    <property type="project" value="TreeGrafter"/>
</dbReference>
<evidence type="ECO:0000256" key="5">
    <source>
        <dbReference type="ARBA" id="ARBA00024735"/>
    </source>
</evidence>
<dbReference type="InterPro" id="IPR016032">
    <property type="entry name" value="Sig_transdc_resp-reg_C-effctor"/>
</dbReference>
<dbReference type="AlphaFoldDB" id="A0A7Y9PDP0"/>
<comment type="caution">
    <text evidence="10">The sequence shown here is derived from an EMBL/GenBank/DDBJ whole genome shotgun (WGS) entry which is preliminary data.</text>
</comment>
<dbReference type="Proteomes" id="UP000589520">
    <property type="component" value="Unassembled WGS sequence"/>
</dbReference>
<feature type="modified residue" description="4-aspartylphosphate" evidence="6">
    <location>
        <position position="52"/>
    </location>
</feature>
<dbReference type="InterPro" id="IPR001867">
    <property type="entry name" value="OmpR/PhoB-type_DNA-bd"/>
</dbReference>
<dbReference type="CDD" id="cd00383">
    <property type="entry name" value="trans_reg_C"/>
    <property type="match status" value="1"/>
</dbReference>
<dbReference type="GO" id="GO:0006355">
    <property type="term" value="P:regulation of DNA-templated transcription"/>
    <property type="evidence" value="ECO:0007669"/>
    <property type="project" value="InterPro"/>
</dbReference>
<dbReference type="EMBL" id="JACCCW010000001">
    <property type="protein sequence ID" value="NYF77805.1"/>
    <property type="molecule type" value="Genomic_DNA"/>
</dbReference>
<dbReference type="RefSeq" id="WP_179486692.1">
    <property type="nucleotide sequence ID" value="NZ_JACCCW010000001.1"/>
</dbReference>
<dbReference type="Gene3D" id="6.10.250.690">
    <property type="match status" value="1"/>
</dbReference>
<dbReference type="Gene3D" id="1.10.10.10">
    <property type="entry name" value="Winged helix-like DNA-binding domain superfamily/Winged helix DNA-binding domain"/>
    <property type="match status" value="1"/>
</dbReference>